<evidence type="ECO:0000313" key="2">
    <source>
        <dbReference type="Proteomes" id="UP000244161"/>
    </source>
</evidence>
<evidence type="ECO:0000313" key="1">
    <source>
        <dbReference type="EMBL" id="PTQ85950.1"/>
    </source>
</evidence>
<reference evidence="1 2" key="1">
    <citation type="submission" date="2018-04" db="EMBL/GenBank/DDBJ databases">
        <title>Genomic Encyclopedia of Archaeal and Bacterial Type Strains, Phase II (KMG-II): from individual species to whole genera.</title>
        <authorList>
            <person name="Goeker M."/>
        </authorList>
    </citation>
    <scope>NUCLEOTIDE SEQUENCE [LARGE SCALE GENOMIC DNA]</scope>
    <source>
        <strain evidence="1 2">DSM 18806</strain>
    </source>
</reference>
<dbReference type="AlphaFoldDB" id="A0A2T5IQ85"/>
<comment type="caution">
    <text evidence="1">The sequence shown here is derived from an EMBL/GenBank/DDBJ whole genome shotgun (WGS) entry which is preliminary data.</text>
</comment>
<gene>
    <name evidence="1" type="ORF">C8U37_10253</name>
</gene>
<sequence>MKISLFLSSMLESLWSMAMSFVIGRSSSPRAYKFISKISIDIRRSKYQLSQPIMKKDFKILLLGASYNP</sequence>
<dbReference type="EMBL" id="QAOM01000002">
    <property type="protein sequence ID" value="PTQ85950.1"/>
    <property type="molecule type" value="Genomic_DNA"/>
</dbReference>
<dbReference type="Proteomes" id="UP000244161">
    <property type="component" value="Unassembled WGS sequence"/>
</dbReference>
<keyword evidence="2" id="KW-1185">Reference proteome</keyword>
<proteinExistence type="predicted"/>
<protein>
    <submittedName>
        <fullName evidence="1">Uncharacterized protein</fullName>
    </submittedName>
</protein>
<name>A0A2T5IQ85_9LACT</name>
<accession>A0A2T5IQ85</accession>
<organism evidence="1 2">
    <name type="scientific">Trichococcus patagoniensis</name>
    <dbReference type="NCBI Taxonomy" id="382641"/>
    <lineage>
        <taxon>Bacteria</taxon>
        <taxon>Bacillati</taxon>
        <taxon>Bacillota</taxon>
        <taxon>Bacilli</taxon>
        <taxon>Lactobacillales</taxon>
        <taxon>Carnobacteriaceae</taxon>
        <taxon>Trichococcus</taxon>
    </lineage>
</organism>